<name>A0A918N6S3_9GAMM</name>
<sequence>MALLAGQQVLANDDFVWGSYGGGMGYFDAPYFGFGFMADTWGGEFGLVARSEQPNDFHHYEPPHSDMTLVSEDTLVGFPVYLSILKGYAPNNRIAFYTSLGMLISSRCDVVESNISGNRFCDNADANLELIPGVGALFTMGELTVGMGYQHGIGPLISVGTDF</sequence>
<reference evidence="1" key="1">
    <citation type="journal article" date="2014" name="Int. J. Syst. Evol. Microbiol.">
        <title>Complete genome sequence of Corynebacterium casei LMG S-19264T (=DSM 44701T), isolated from a smear-ripened cheese.</title>
        <authorList>
            <consortium name="US DOE Joint Genome Institute (JGI-PGF)"/>
            <person name="Walter F."/>
            <person name="Albersmeier A."/>
            <person name="Kalinowski J."/>
            <person name="Ruckert C."/>
        </authorList>
    </citation>
    <scope>NUCLEOTIDE SEQUENCE</scope>
    <source>
        <strain evidence="1">KCTC 22169</strain>
    </source>
</reference>
<comment type="caution">
    <text evidence="1">The sequence shown here is derived from an EMBL/GenBank/DDBJ whole genome shotgun (WGS) entry which is preliminary data.</text>
</comment>
<dbReference type="EMBL" id="BMXR01000001">
    <property type="protein sequence ID" value="GGX40473.1"/>
    <property type="molecule type" value="Genomic_DNA"/>
</dbReference>
<dbReference type="AlphaFoldDB" id="A0A918N6S3"/>
<proteinExistence type="predicted"/>
<dbReference type="Proteomes" id="UP000626148">
    <property type="component" value="Unassembled WGS sequence"/>
</dbReference>
<evidence type="ECO:0000313" key="1">
    <source>
        <dbReference type="EMBL" id="GGX40473.1"/>
    </source>
</evidence>
<protein>
    <submittedName>
        <fullName evidence="1">Uncharacterized protein</fullName>
    </submittedName>
</protein>
<evidence type="ECO:0000313" key="2">
    <source>
        <dbReference type="Proteomes" id="UP000626148"/>
    </source>
</evidence>
<keyword evidence="2" id="KW-1185">Reference proteome</keyword>
<organism evidence="1 2">
    <name type="scientific">Saccharospirillum salsuginis</name>
    <dbReference type="NCBI Taxonomy" id="418750"/>
    <lineage>
        <taxon>Bacteria</taxon>
        <taxon>Pseudomonadati</taxon>
        <taxon>Pseudomonadota</taxon>
        <taxon>Gammaproteobacteria</taxon>
        <taxon>Oceanospirillales</taxon>
        <taxon>Saccharospirillaceae</taxon>
        <taxon>Saccharospirillum</taxon>
    </lineage>
</organism>
<gene>
    <name evidence="1" type="ORF">GCM10007392_04010</name>
</gene>
<accession>A0A918N6S3</accession>
<reference evidence="1" key="2">
    <citation type="submission" date="2020-09" db="EMBL/GenBank/DDBJ databases">
        <authorList>
            <person name="Sun Q."/>
            <person name="Kim S."/>
        </authorList>
    </citation>
    <scope>NUCLEOTIDE SEQUENCE</scope>
    <source>
        <strain evidence="1">KCTC 22169</strain>
    </source>
</reference>